<comment type="similarity">
    <text evidence="2 6">Belongs to the transposase mutator family.</text>
</comment>
<dbReference type="GO" id="GO:0004803">
    <property type="term" value="F:transposase activity"/>
    <property type="evidence" value="ECO:0007669"/>
    <property type="project" value="UniProtKB-UniRule"/>
</dbReference>
<proteinExistence type="inferred from homology"/>
<evidence type="ECO:0000256" key="3">
    <source>
        <dbReference type="ARBA" id="ARBA00022578"/>
    </source>
</evidence>
<name>A0A839QSC6_9MICC</name>
<comment type="function">
    <text evidence="1 6">Required for the transposition of the insertion element.</text>
</comment>
<evidence type="ECO:0000256" key="4">
    <source>
        <dbReference type="ARBA" id="ARBA00023125"/>
    </source>
</evidence>
<evidence type="ECO:0000256" key="2">
    <source>
        <dbReference type="ARBA" id="ARBA00010961"/>
    </source>
</evidence>
<dbReference type="PANTHER" id="PTHR33217:SF8">
    <property type="entry name" value="MUTATOR FAMILY TRANSPOSASE"/>
    <property type="match status" value="1"/>
</dbReference>
<keyword evidence="3 6" id="KW-0815">Transposition</keyword>
<keyword evidence="8" id="KW-1185">Reference proteome</keyword>
<evidence type="ECO:0000256" key="6">
    <source>
        <dbReference type="RuleBase" id="RU365089"/>
    </source>
</evidence>
<sequence>MAETMDPAVKVDASAAAERMAAVGNMEALKASGAFDELMGQIDRGEIELDGKNGFIQHLISAGLERGLKTELTEHLGYEKHDYAGRSVVNSRNGSYPKTVATSAGDIDLAVPRDRAGTFIPCLVPMGSRHTGQLADVIVSLYAGGMTVRDIENHLASTLGTELSRETISKITDEILDEVLAWQRRPLDPIYPIMYLDAIVIKVRDGAHVKNKAAHLAIGVDLEGIKHVLGIWIAAAEGAKFAGPGLLRTGQPRRPRRAGRVL</sequence>
<protein>
    <recommendedName>
        <fullName evidence="6">Mutator family transposase</fullName>
    </recommendedName>
</protein>
<dbReference type="Proteomes" id="UP000523000">
    <property type="component" value="Unassembled WGS sequence"/>
</dbReference>
<organism evidence="7 8">
    <name type="scientific">Paeniglutamicibacter cryotolerans</name>
    <dbReference type="NCBI Taxonomy" id="670079"/>
    <lineage>
        <taxon>Bacteria</taxon>
        <taxon>Bacillati</taxon>
        <taxon>Actinomycetota</taxon>
        <taxon>Actinomycetes</taxon>
        <taxon>Micrococcales</taxon>
        <taxon>Micrococcaceae</taxon>
        <taxon>Paeniglutamicibacter</taxon>
    </lineage>
</organism>
<evidence type="ECO:0000256" key="5">
    <source>
        <dbReference type="ARBA" id="ARBA00023172"/>
    </source>
</evidence>
<dbReference type="Pfam" id="PF00872">
    <property type="entry name" value="Transposase_mut"/>
    <property type="match status" value="1"/>
</dbReference>
<dbReference type="EMBL" id="JACHVS010000005">
    <property type="protein sequence ID" value="MBB2997585.1"/>
    <property type="molecule type" value="Genomic_DNA"/>
</dbReference>
<reference evidence="7 8" key="1">
    <citation type="submission" date="2020-08" db="EMBL/GenBank/DDBJ databases">
        <title>Sequencing the genomes of 1000 actinobacteria strains.</title>
        <authorList>
            <person name="Klenk H.-P."/>
        </authorList>
    </citation>
    <scope>NUCLEOTIDE SEQUENCE [LARGE SCALE GENOMIC DNA]</scope>
    <source>
        <strain evidence="7 8">DSM 22826</strain>
    </source>
</reference>
<gene>
    <name evidence="7" type="ORF">E9229_003857</name>
</gene>
<dbReference type="GO" id="GO:0006313">
    <property type="term" value="P:DNA transposition"/>
    <property type="evidence" value="ECO:0007669"/>
    <property type="project" value="UniProtKB-UniRule"/>
</dbReference>
<evidence type="ECO:0000256" key="1">
    <source>
        <dbReference type="ARBA" id="ARBA00002190"/>
    </source>
</evidence>
<keyword evidence="6" id="KW-0814">Transposable element</keyword>
<evidence type="ECO:0000313" key="7">
    <source>
        <dbReference type="EMBL" id="MBB2997585.1"/>
    </source>
</evidence>
<dbReference type="PANTHER" id="PTHR33217">
    <property type="entry name" value="TRANSPOSASE FOR INSERTION SEQUENCE ELEMENT IS1081"/>
    <property type="match status" value="1"/>
</dbReference>
<evidence type="ECO:0000313" key="8">
    <source>
        <dbReference type="Proteomes" id="UP000523000"/>
    </source>
</evidence>
<comment type="caution">
    <text evidence="7">The sequence shown here is derived from an EMBL/GenBank/DDBJ whole genome shotgun (WGS) entry which is preliminary data.</text>
</comment>
<dbReference type="GO" id="GO:0003677">
    <property type="term" value="F:DNA binding"/>
    <property type="evidence" value="ECO:0007669"/>
    <property type="project" value="UniProtKB-UniRule"/>
</dbReference>
<keyword evidence="4 6" id="KW-0238">DNA-binding</keyword>
<dbReference type="NCBIfam" id="NF033543">
    <property type="entry name" value="transpos_IS256"/>
    <property type="match status" value="1"/>
</dbReference>
<dbReference type="AlphaFoldDB" id="A0A839QSC6"/>
<accession>A0A839QSC6</accession>
<keyword evidence="5 6" id="KW-0233">DNA recombination</keyword>
<dbReference type="InterPro" id="IPR001207">
    <property type="entry name" value="Transposase_mutator"/>
</dbReference>